<feature type="domain" description="Serpin" evidence="3">
    <location>
        <begin position="14"/>
        <end position="340"/>
    </location>
</feature>
<dbReference type="InterPro" id="IPR036186">
    <property type="entry name" value="Serpin_sf"/>
</dbReference>
<evidence type="ECO:0000259" key="3">
    <source>
        <dbReference type="SMART" id="SM00093"/>
    </source>
</evidence>
<dbReference type="Gene3D" id="2.30.39.10">
    <property type="entry name" value="Alpha-1-antitrypsin, domain 1"/>
    <property type="match status" value="2"/>
</dbReference>
<dbReference type="InterPro" id="IPR042185">
    <property type="entry name" value="Serpin_sf_2"/>
</dbReference>
<organism evidence="4 5">
    <name type="scientific">Thelohanellus kitauei</name>
    <name type="common">Myxosporean</name>
    <dbReference type="NCBI Taxonomy" id="669202"/>
    <lineage>
        <taxon>Eukaryota</taxon>
        <taxon>Metazoa</taxon>
        <taxon>Cnidaria</taxon>
        <taxon>Myxozoa</taxon>
        <taxon>Myxosporea</taxon>
        <taxon>Bivalvulida</taxon>
        <taxon>Platysporina</taxon>
        <taxon>Myxobolidae</taxon>
        <taxon>Thelohanellus</taxon>
    </lineage>
</organism>
<dbReference type="PROSITE" id="PS00284">
    <property type="entry name" value="SERPIN"/>
    <property type="match status" value="1"/>
</dbReference>
<dbReference type="GO" id="GO:0005615">
    <property type="term" value="C:extracellular space"/>
    <property type="evidence" value="ECO:0007669"/>
    <property type="project" value="InterPro"/>
</dbReference>
<dbReference type="SUPFAM" id="SSF56574">
    <property type="entry name" value="Serpins"/>
    <property type="match status" value="1"/>
</dbReference>
<name>A0A0C2N605_THEKT</name>
<reference evidence="4 5" key="1">
    <citation type="journal article" date="2014" name="Genome Biol. Evol.">
        <title>The genome of the myxosporean Thelohanellus kitauei shows adaptations to nutrient acquisition within its fish host.</title>
        <authorList>
            <person name="Yang Y."/>
            <person name="Xiong J."/>
            <person name="Zhou Z."/>
            <person name="Huo F."/>
            <person name="Miao W."/>
            <person name="Ran C."/>
            <person name="Liu Y."/>
            <person name="Zhang J."/>
            <person name="Feng J."/>
            <person name="Wang M."/>
            <person name="Wang M."/>
            <person name="Wang L."/>
            <person name="Yao B."/>
        </authorList>
    </citation>
    <scope>NUCLEOTIDE SEQUENCE [LARGE SCALE GENOMIC DNA]</scope>
    <source>
        <strain evidence="4">Wuqing</strain>
    </source>
</reference>
<comment type="caution">
    <text evidence="4">The sequence shown here is derived from an EMBL/GenBank/DDBJ whole genome shotgun (WGS) entry which is preliminary data.</text>
</comment>
<dbReference type="GO" id="GO:0004867">
    <property type="term" value="F:serine-type endopeptidase inhibitor activity"/>
    <property type="evidence" value="ECO:0007669"/>
    <property type="project" value="InterPro"/>
</dbReference>
<dbReference type="AlphaFoldDB" id="A0A0C2N605"/>
<dbReference type="EMBL" id="JWZT01002445">
    <property type="protein sequence ID" value="KII69367.1"/>
    <property type="molecule type" value="Genomic_DNA"/>
</dbReference>
<proteinExistence type="inferred from homology"/>
<dbReference type="PANTHER" id="PTHR11461">
    <property type="entry name" value="SERINE PROTEASE INHIBITOR, SERPIN"/>
    <property type="match status" value="1"/>
</dbReference>
<dbReference type="InterPro" id="IPR023795">
    <property type="entry name" value="Serpin_CS"/>
</dbReference>
<evidence type="ECO:0000256" key="1">
    <source>
        <dbReference type="ARBA" id="ARBA00009500"/>
    </source>
</evidence>
<dbReference type="InterPro" id="IPR000215">
    <property type="entry name" value="Serpin_fam"/>
</dbReference>
<dbReference type="Proteomes" id="UP000031668">
    <property type="component" value="Unassembled WGS sequence"/>
</dbReference>
<dbReference type="SMART" id="SM00093">
    <property type="entry name" value="SERPIN"/>
    <property type="match status" value="1"/>
</dbReference>
<evidence type="ECO:0000256" key="2">
    <source>
        <dbReference type="RuleBase" id="RU000411"/>
    </source>
</evidence>
<comment type="similarity">
    <text evidence="1 2">Belongs to the serpin family.</text>
</comment>
<protein>
    <submittedName>
        <fullName evidence="4">Serpin A3-8</fullName>
    </submittedName>
</protein>
<dbReference type="Pfam" id="PF00079">
    <property type="entry name" value="Serpin"/>
    <property type="match status" value="2"/>
</dbReference>
<dbReference type="PANTHER" id="PTHR11461:SF211">
    <property type="entry name" value="GH10112P-RELATED"/>
    <property type="match status" value="1"/>
</dbReference>
<evidence type="ECO:0000313" key="4">
    <source>
        <dbReference type="EMBL" id="KII69367.1"/>
    </source>
</evidence>
<dbReference type="OrthoDB" id="671595at2759"/>
<dbReference type="InterPro" id="IPR042178">
    <property type="entry name" value="Serpin_sf_1"/>
</dbReference>
<dbReference type="Gene3D" id="3.30.497.10">
    <property type="entry name" value="Antithrombin, subunit I, domain 2"/>
    <property type="match status" value="2"/>
</dbReference>
<evidence type="ECO:0000313" key="5">
    <source>
        <dbReference type="Proteomes" id="UP000031668"/>
    </source>
</evidence>
<gene>
    <name evidence="4" type="ORF">RF11_06276</name>
</gene>
<dbReference type="InterPro" id="IPR023796">
    <property type="entry name" value="Serpin_dom"/>
</dbReference>
<sequence length="345" mass="40129">MLIETINNATILLARCFLEDGIQSKNFAFSGLLSYLTLAVINIGLQGPTKYQLSEYLNNNFTHSSYQMTTNKKAQRRYLVGMEYLESISQVYSSIFYSGRTEENFEQMAMELFDFELFHIHGSTVSQRIQIVLDWIHEKMPVIGGYSFKMPFDDEFSTTILNTCYIKHKWDQMFNTKKTTAQLFTNGYDQKIVVPMMKNMDAFKVYEDPMIGSRTLFMPFENEDIYAAIVVPFHSSIEHILNKINVRILTNLRATLFSREEADMSQMMKDPAYLNDYYQFASIDINESGTYVEVTPEVISNNSTNIPKNILQFHVDKPFIFYIYARPLKLIIFFAVVTNPIVEWT</sequence>
<accession>A0A0C2N605</accession>
<keyword evidence="5" id="KW-1185">Reference proteome</keyword>